<name>A0AAD3HQ35_9CHLO</name>
<accession>A0AAD3HQ35</accession>
<keyword evidence="2" id="KW-1185">Reference proteome</keyword>
<evidence type="ECO:0000313" key="2">
    <source>
        <dbReference type="Proteomes" id="UP001054857"/>
    </source>
</evidence>
<feature type="non-terminal residue" evidence="1">
    <location>
        <position position="113"/>
    </location>
</feature>
<dbReference type="Proteomes" id="UP001054857">
    <property type="component" value="Unassembled WGS sequence"/>
</dbReference>
<dbReference type="EMBL" id="BMAR01000027">
    <property type="protein sequence ID" value="GFR48963.1"/>
    <property type="molecule type" value="Genomic_DNA"/>
</dbReference>
<sequence length="113" mass="12461">ADDGGVAAMADSTAQSTRAAVAAANELGRRCYVMTVVWLYRARQQVQLPKLTPLQRLCRTARAVVHEIAHPELTQQVKDYTALFLAEACPLQVEVQEVQAQLEGVVQRLMEQA</sequence>
<proteinExistence type="predicted"/>
<evidence type="ECO:0000313" key="1">
    <source>
        <dbReference type="EMBL" id="GFR48963.1"/>
    </source>
</evidence>
<gene>
    <name evidence="1" type="ORF">Agub_g10977</name>
</gene>
<protein>
    <submittedName>
        <fullName evidence="1">Uncharacterized protein</fullName>
    </submittedName>
</protein>
<organism evidence="1 2">
    <name type="scientific">Astrephomene gubernaculifera</name>
    <dbReference type="NCBI Taxonomy" id="47775"/>
    <lineage>
        <taxon>Eukaryota</taxon>
        <taxon>Viridiplantae</taxon>
        <taxon>Chlorophyta</taxon>
        <taxon>core chlorophytes</taxon>
        <taxon>Chlorophyceae</taxon>
        <taxon>CS clade</taxon>
        <taxon>Chlamydomonadales</taxon>
        <taxon>Astrephomenaceae</taxon>
        <taxon>Astrephomene</taxon>
    </lineage>
</organism>
<reference evidence="1 2" key="1">
    <citation type="journal article" date="2021" name="Sci. Rep.">
        <title>Genome sequencing of the multicellular alga Astrephomene provides insights into convergent evolution of germ-soma differentiation.</title>
        <authorList>
            <person name="Yamashita S."/>
            <person name="Yamamoto K."/>
            <person name="Matsuzaki R."/>
            <person name="Suzuki S."/>
            <person name="Yamaguchi H."/>
            <person name="Hirooka S."/>
            <person name="Minakuchi Y."/>
            <person name="Miyagishima S."/>
            <person name="Kawachi M."/>
            <person name="Toyoda A."/>
            <person name="Nozaki H."/>
        </authorList>
    </citation>
    <scope>NUCLEOTIDE SEQUENCE [LARGE SCALE GENOMIC DNA]</scope>
    <source>
        <strain evidence="1 2">NIES-4017</strain>
    </source>
</reference>
<comment type="caution">
    <text evidence="1">The sequence shown here is derived from an EMBL/GenBank/DDBJ whole genome shotgun (WGS) entry which is preliminary data.</text>
</comment>
<feature type="non-terminal residue" evidence="1">
    <location>
        <position position="1"/>
    </location>
</feature>
<dbReference type="AlphaFoldDB" id="A0AAD3HQ35"/>